<feature type="domain" description="HpcH/HpaI aldolase/citrate lyase" evidence="4">
    <location>
        <begin position="31"/>
        <end position="248"/>
    </location>
</feature>
<dbReference type="InterPro" id="IPR040442">
    <property type="entry name" value="Pyrv_kinase-like_dom_sf"/>
</dbReference>
<proteinExistence type="inferred from homology"/>
<accession>A0A3S4H917</accession>
<reference evidence="5 6" key="1">
    <citation type="submission" date="2018-12" db="EMBL/GenBank/DDBJ databases">
        <authorList>
            <consortium name="Pathogen Informatics"/>
        </authorList>
    </citation>
    <scope>NUCLEOTIDE SEQUENCE [LARGE SCALE GENOMIC DNA]</scope>
    <source>
        <strain evidence="5 6">NCTC9419</strain>
    </source>
</reference>
<dbReference type="InterPro" id="IPR005000">
    <property type="entry name" value="Aldolase/citrate-lyase_domain"/>
</dbReference>
<dbReference type="GO" id="GO:0005737">
    <property type="term" value="C:cytoplasm"/>
    <property type="evidence" value="ECO:0007669"/>
    <property type="project" value="TreeGrafter"/>
</dbReference>
<dbReference type="PANTHER" id="PTHR30502">
    <property type="entry name" value="2-KETO-3-DEOXY-L-RHAMNONATE ALDOLASE"/>
    <property type="match status" value="1"/>
</dbReference>
<dbReference type="Proteomes" id="UP000271603">
    <property type="component" value="Chromosome"/>
</dbReference>
<dbReference type="AlphaFoldDB" id="A0A3S4H917"/>
<dbReference type="EC" id="4.1.2.-" evidence="5"/>
<evidence type="ECO:0000313" key="5">
    <source>
        <dbReference type="EMBL" id="VEA72609.1"/>
    </source>
</evidence>
<keyword evidence="3 5" id="KW-0456">Lyase</keyword>
<comment type="similarity">
    <text evidence="1">Belongs to the HpcH/HpaI aldolase family.</text>
</comment>
<name>A0A3S4H917_SERRU</name>
<dbReference type="InterPro" id="IPR050251">
    <property type="entry name" value="HpcH-HpaI_aldolase"/>
</dbReference>
<keyword evidence="2" id="KW-0479">Metal-binding</keyword>
<dbReference type="SUPFAM" id="SSF51621">
    <property type="entry name" value="Phosphoenolpyruvate/pyruvate domain"/>
    <property type="match status" value="1"/>
</dbReference>
<protein>
    <submittedName>
        <fullName evidence="5">2-keto-3-deoxy-L-rhamnonate aldolase</fullName>
        <ecNumber evidence="5">4.1.2.-</ecNumber>
    </submittedName>
</protein>
<evidence type="ECO:0000313" key="6">
    <source>
        <dbReference type="Proteomes" id="UP000271603"/>
    </source>
</evidence>
<dbReference type="GO" id="GO:0046872">
    <property type="term" value="F:metal ion binding"/>
    <property type="evidence" value="ECO:0007669"/>
    <property type="project" value="UniProtKB-KW"/>
</dbReference>
<dbReference type="Gene3D" id="3.20.20.60">
    <property type="entry name" value="Phosphoenolpyruvate-binding domains"/>
    <property type="match status" value="1"/>
</dbReference>
<organism evidence="5 6">
    <name type="scientific">Serratia rubidaea</name>
    <name type="common">Serratia marinorubra</name>
    <dbReference type="NCBI Taxonomy" id="61652"/>
    <lineage>
        <taxon>Bacteria</taxon>
        <taxon>Pseudomonadati</taxon>
        <taxon>Pseudomonadota</taxon>
        <taxon>Gammaproteobacteria</taxon>
        <taxon>Enterobacterales</taxon>
        <taxon>Yersiniaceae</taxon>
        <taxon>Serratia</taxon>
    </lineage>
</organism>
<dbReference type="PANTHER" id="PTHR30502:SF0">
    <property type="entry name" value="PHOSPHOENOLPYRUVATE CARBOXYLASE FAMILY PROTEIN"/>
    <property type="match status" value="1"/>
</dbReference>
<evidence type="ECO:0000259" key="4">
    <source>
        <dbReference type="Pfam" id="PF03328"/>
    </source>
</evidence>
<evidence type="ECO:0000256" key="3">
    <source>
        <dbReference type="ARBA" id="ARBA00023239"/>
    </source>
</evidence>
<gene>
    <name evidence="5" type="primary">rhmA</name>
    <name evidence="5" type="ORF">NCTC9419_04223</name>
</gene>
<dbReference type="GO" id="GO:0016832">
    <property type="term" value="F:aldehyde-lyase activity"/>
    <property type="evidence" value="ECO:0007669"/>
    <property type="project" value="TreeGrafter"/>
</dbReference>
<evidence type="ECO:0000256" key="1">
    <source>
        <dbReference type="ARBA" id="ARBA00005568"/>
    </source>
</evidence>
<dbReference type="InterPro" id="IPR015813">
    <property type="entry name" value="Pyrv/PenolPyrv_kinase-like_dom"/>
</dbReference>
<dbReference type="Pfam" id="PF03328">
    <property type="entry name" value="HpcH_HpaI"/>
    <property type="match status" value="1"/>
</dbReference>
<evidence type="ECO:0000256" key="2">
    <source>
        <dbReference type="ARBA" id="ARBA00022723"/>
    </source>
</evidence>
<dbReference type="EMBL" id="LR134155">
    <property type="protein sequence ID" value="VEA72609.1"/>
    <property type="molecule type" value="Genomic_DNA"/>
</dbReference>
<sequence>MAIVKDYLENNFRHNIKKGNLQLGIGLEIPSADVAEVLATSKFDWLFIDGEHGAHSVESIVAAARAIAPFNMTPVVRVGGPSTGLIKQLMDQGINNIIFPKVETKEEAEQIMYWSSFAPRGNRGMGAQAVRAGLYGRIPDYLERIAHESVMITQIESRKGLENLEEICSVPGIGAIFLGPIDLAVDMGHGLNIFHPEVVEAMEYMIKKAKWLGIPVGTIAVTPEQAKNYKDLGVSFLAVGGDTMLLASAADETHQNYSESLK</sequence>